<evidence type="ECO:0000256" key="3">
    <source>
        <dbReference type="ARBA" id="ARBA00023163"/>
    </source>
</evidence>
<dbReference type="Gene3D" id="1.10.10.10">
    <property type="entry name" value="Winged helix-like DNA-binding domain superfamily/Winged helix DNA-binding domain"/>
    <property type="match status" value="1"/>
</dbReference>
<keyword evidence="1" id="KW-0805">Transcription regulation</keyword>
<keyword evidence="3" id="KW-0804">Transcription</keyword>
<evidence type="ECO:0000256" key="1">
    <source>
        <dbReference type="ARBA" id="ARBA00023015"/>
    </source>
</evidence>
<dbReference type="CDD" id="cd00090">
    <property type="entry name" value="HTH_ARSR"/>
    <property type="match status" value="1"/>
</dbReference>
<evidence type="ECO:0000313" key="6">
    <source>
        <dbReference type="Proteomes" id="UP000677687"/>
    </source>
</evidence>
<dbReference type="InterPro" id="IPR001845">
    <property type="entry name" value="HTH_ArsR_DNA-bd_dom"/>
</dbReference>
<reference evidence="5" key="1">
    <citation type="submission" date="2021-03" db="EMBL/GenBank/DDBJ databases">
        <authorList>
            <person name="Jaffe A."/>
        </authorList>
    </citation>
    <scope>NUCLEOTIDE SEQUENCE</scope>
    <source>
        <strain evidence="5">RIFCSPHIGHO2_01_FULL_AR10_44_11</strain>
    </source>
</reference>
<sequence>MKKLYELHAEVCKVFSNSTRLEILNLLRDKEMSVTGLMKKTNLSQANISQHLSIMKAKGIVTSNRKGKNICYKLENPRILKAFDIIKEVLSERLKRDRNIVKKL</sequence>
<dbReference type="SMART" id="SM00418">
    <property type="entry name" value="HTH_ARSR"/>
    <property type="match status" value="1"/>
</dbReference>
<dbReference type="NCBIfam" id="NF033788">
    <property type="entry name" value="HTH_metalloreg"/>
    <property type="match status" value="1"/>
</dbReference>
<proteinExistence type="predicted"/>
<gene>
    <name evidence="5" type="ORF">J4415_03960</name>
</gene>
<dbReference type="SUPFAM" id="SSF46785">
    <property type="entry name" value="Winged helix' DNA-binding domain"/>
    <property type="match status" value="1"/>
</dbReference>
<comment type="caution">
    <text evidence="5">The sequence shown here is derived from an EMBL/GenBank/DDBJ whole genome shotgun (WGS) entry which is preliminary data.</text>
</comment>
<dbReference type="InterPro" id="IPR036390">
    <property type="entry name" value="WH_DNA-bd_sf"/>
</dbReference>
<evidence type="ECO:0000256" key="2">
    <source>
        <dbReference type="ARBA" id="ARBA00023125"/>
    </source>
</evidence>
<dbReference type="GO" id="GO:0003677">
    <property type="term" value="F:DNA binding"/>
    <property type="evidence" value="ECO:0007669"/>
    <property type="project" value="UniProtKB-KW"/>
</dbReference>
<feature type="domain" description="HTH arsR-type" evidence="4">
    <location>
        <begin position="1"/>
        <end position="94"/>
    </location>
</feature>
<keyword evidence="2" id="KW-0238">DNA-binding</keyword>
<name>A0A8T4KRV4_9ARCH</name>
<dbReference type="InterPro" id="IPR036388">
    <property type="entry name" value="WH-like_DNA-bd_sf"/>
</dbReference>
<dbReference type="EMBL" id="JAGVWD010000065">
    <property type="protein sequence ID" value="MBS3057753.1"/>
    <property type="molecule type" value="Genomic_DNA"/>
</dbReference>
<evidence type="ECO:0000313" key="5">
    <source>
        <dbReference type="EMBL" id="MBS3057753.1"/>
    </source>
</evidence>
<dbReference type="AlphaFoldDB" id="A0A8T4KRV4"/>
<organism evidence="5 6">
    <name type="scientific">Candidatus Iainarchaeum sp</name>
    <dbReference type="NCBI Taxonomy" id="3101447"/>
    <lineage>
        <taxon>Archaea</taxon>
        <taxon>Candidatus Iainarchaeota</taxon>
        <taxon>Candidatus Iainarchaeia</taxon>
        <taxon>Candidatus Iainarchaeales</taxon>
        <taxon>Candidatus Iainarchaeaceae</taxon>
        <taxon>Candidatus Iainarchaeum</taxon>
    </lineage>
</organism>
<dbReference type="PROSITE" id="PS50987">
    <property type="entry name" value="HTH_ARSR_2"/>
    <property type="match status" value="1"/>
</dbReference>
<reference evidence="5" key="2">
    <citation type="submission" date="2021-05" db="EMBL/GenBank/DDBJ databases">
        <title>Protein family content uncovers lineage relationships and bacterial pathway maintenance mechanisms in DPANN archaea.</title>
        <authorList>
            <person name="Castelle C.J."/>
            <person name="Meheust R."/>
            <person name="Jaffe A.L."/>
            <person name="Seitz K."/>
            <person name="Gong X."/>
            <person name="Baker B.J."/>
            <person name="Banfield J.F."/>
        </authorList>
    </citation>
    <scope>NUCLEOTIDE SEQUENCE</scope>
    <source>
        <strain evidence="5">RIFCSPHIGHO2_01_FULL_AR10_44_11</strain>
    </source>
</reference>
<dbReference type="InterPro" id="IPR011991">
    <property type="entry name" value="ArsR-like_HTH"/>
</dbReference>
<dbReference type="Proteomes" id="UP000677687">
    <property type="component" value="Unassembled WGS sequence"/>
</dbReference>
<dbReference type="PANTHER" id="PTHR43132">
    <property type="entry name" value="ARSENICAL RESISTANCE OPERON REPRESSOR ARSR-RELATED"/>
    <property type="match status" value="1"/>
</dbReference>
<dbReference type="Pfam" id="PF01022">
    <property type="entry name" value="HTH_5"/>
    <property type="match status" value="1"/>
</dbReference>
<dbReference type="GO" id="GO:0003700">
    <property type="term" value="F:DNA-binding transcription factor activity"/>
    <property type="evidence" value="ECO:0007669"/>
    <property type="project" value="InterPro"/>
</dbReference>
<dbReference type="PRINTS" id="PR00778">
    <property type="entry name" value="HTHARSR"/>
</dbReference>
<protein>
    <submittedName>
        <fullName evidence="5">Winged helix-turn-helix transcriptional regulator</fullName>
    </submittedName>
</protein>
<accession>A0A8T4KRV4</accession>
<dbReference type="InterPro" id="IPR051011">
    <property type="entry name" value="Metal_resp_trans_reg"/>
</dbReference>
<dbReference type="PANTHER" id="PTHR43132:SF2">
    <property type="entry name" value="ARSENICAL RESISTANCE OPERON REPRESSOR ARSR-RELATED"/>
    <property type="match status" value="1"/>
</dbReference>
<evidence type="ECO:0000259" key="4">
    <source>
        <dbReference type="PROSITE" id="PS50987"/>
    </source>
</evidence>